<dbReference type="Proteomes" id="UP000656244">
    <property type="component" value="Unassembled WGS sequence"/>
</dbReference>
<accession>A0A923H9I7</accession>
<feature type="domain" description="Methyltransferase type 12" evidence="1">
    <location>
        <begin position="65"/>
        <end position="146"/>
    </location>
</feature>
<evidence type="ECO:0000313" key="3">
    <source>
        <dbReference type="Proteomes" id="UP000656244"/>
    </source>
</evidence>
<dbReference type="Gene3D" id="3.40.50.150">
    <property type="entry name" value="Vaccinia Virus protein VP39"/>
    <property type="match status" value="1"/>
</dbReference>
<sequence>MSKKAKMPWPTKEVMTQIYEKHFWGGKGHDFYSGWGSHDTKITKPYLDNVTSFLKSFPEPLTVCDLGCGDFNIGKQLVKYTKKYIAIDIVDTLIERNKTLFKSDCLEFHCLDIAKDELPNADCIILRQVLQHLSNTEIKSILKKTKDYKYIILTEHIPTGIFIPNKDIISGQGNRVKHNSGVDVLKPPFNLKIKDAKHLRTYYLESPTKSKITTTVYRLP</sequence>
<dbReference type="AlphaFoldDB" id="A0A923H9I7"/>
<protein>
    <submittedName>
        <fullName evidence="2">Class I SAM-dependent methyltransferase</fullName>
    </submittedName>
</protein>
<keyword evidence="3" id="KW-1185">Reference proteome</keyword>
<dbReference type="InterPro" id="IPR029063">
    <property type="entry name" value="SAM-dependent_MTases_sf"/>
</dbReference>
<comment type="caution">
    <text evidence="2">The sequence shown here is derived from an EMBL/GenBank/DDBJ whole genome shotgun (WGS) entry which is preliminary data.</text>
</comment>
<evidence type="ECO:0000313" key="2">
    <source>
        <dbReference type="EMBL" id="MBC3758104.1"/>
    </source>
</evidence>
<dbReference type="RefSeq" id="WP_186560542.1">
    <property type="nucleotide sequence ID" value="NZ_JACNMF010000002.1"/>
</dbReference>
<dbReference type="CDD" id="cd02440">
    <property type="entry name" value="AdoMet_MTases"/>
    <property type="match status" value="1"/>
</dbReference>
<name>A0A923H9I7_9FLAO</name>
<proteinExistence type="predicted"/>
<dbReference type="Pfam" id="PF08242">
    <property type="entry name" value="Methyltransf_12"/>
    <property type="match status" value="1"/>
</dbReference>
<dbReference type="InterPro" id="IPR013217">
    <property type="entry name" value="Methyltransf_12"/>
</dbReference>
<evidence type="ECO:0000259" key="1">
    <source>
        <dbReference type="Pfam" id="PF08242"/>
    </source>
</evidence>
<reference evidence="2" key="1">
    <citation type="submission" date="2020-08" db="EMBL/GenBank/DDBJ databases">
        <title>Hyunsoonleella sp. strain SJ7 genome sequencing and assembly.</title>
        <authorList>
            <person name="Kim I."/>
        </authorList>
    </citation>
    <scope>NUCLEOTIDE SEQUENCE</scope>
    <source>
        <strain evidence="2">SJ7</strain>
    </source>
</reference>
<organism evidence="2 3">
    <name type="scientific">Hyunsoonleella aquatilis</name>
    <dbReference type="NCBI Taxonomy" id="2762758"/>
    <lineage>
        <taxon>Bacteria</taxon>
        <taxon>Pseudomonadati</taxon>
        <taxon>Bacteroidota</taxon>
        <taxon>Flavobacteriia</taxon>
        <taxon>Flavobacteriales</taxon>
        <taxon>Flavobacteriaceae</taxon>
    </lineage>
</organism>
<dbReference type="SUPFAM" id="SSF53335">
    <property type="entry name" value="S-adenosyl-L-methionine-dependent methyltransferases"/>
    <property type="match status" value="1"/>
</dbReference>
<dbReference type="GO" id="GO:0032259">
    <property type="term" value="P:methylation"/>
    <property type="evidence" value="ECO:0007669"/>
    <property type="project" value="UniProtKB-KW"/>
</dbReference>
<dbReference type="EMBL" id="JACNMF010000002">
    <property type="protein sequence ID" value="MBC3758104.1"/>
    <property type="molecule type" value="Genomic_DNA"/>
</dbReference>
<keyword evidence="2" id="KW-0489">Methyltransferase</keyword>
<keyword evidence="2" id="KW-0808">Transferase</keyword>
<gene>
    <name evidence="2" type="ORF">H7U19_06795</name>
</gene>
<dbReference type="GO" id="GO:0008168">
    <property type="term" value="F:methyltransferase activity"/>
    <property type="evidence" value="ECO:0007669"/>
    <property type="project" value="UniProtKB-KW"/>
</dbReference>